<proteinExistence type="predicted"/>
<comment type="caution">
    <text evidence="2">The sequence shown here is derived from an EMBL/GenBank/DDBJ whole genome shotgun (WGS) entry which is preliminary data.</text>
</comment>
<dbReference type="CDD" id="cd02440">
    <property type="entry name" value="AdoMet_MTases"/>
    <property type="match status" value="1"/>
</dbReference>
<dbReference type="EMBL" id="JAQGLA010000021">
    <property type="protein sequence ID" value="MDA3626972.1"/>
    <property type="molecule type" value="Genomic_DNA"/>
</dbReference>
<accession>A0ABT4V0Y6</accession>
<dbReference type="InterPro" id="IPR025714">
    <property type="entry name" value="Methyltranfer_dom"/>
</dbReference>
<dbReference type="GO" id="GO:0008168">
    <property type="term" value="F:methyltransferase activity"/>
    <property type="evidence" value="ECO:0007669"/>
    <property type="project" value="UniProtKB-KW"/>
</dbReference>
<keyword evidence="3" id="KW-1185">Reference proteome</keyword>
<dbReference type="InterPro" id="IPR029063">
    <property type="entry name" value="SAM-dependent_MTases_sf"/>
</dbReference>
<reference evidence="2 3" key="1">
    <citation type="submission" date="2022-11" db="EMBL/GenBank/DDBJ databases">
        <title>Draft genome sequence of Saccharopolyspora sp. WRP15-2 isolated from rhizosphere soils of wild rice in Thailand.</title>
        <authorList>
            <person name="Duangmal K."/>
            <person name="Kammanee S."/>
            <person name="Muangham S."/>
        </authorList>
    </citation>
    <scope>NUCLEOTIDE SEQUENCE [LARGE SCALE GENOMIC DNA]</scope>
    <source>
        <strain evidence="2 3">WRP15-2</strain>
    </source>
</reference>
<keyword evidence="2" id="KW-0808">Transferase</keyword>
<gene>
    <name evidence="2" type="ORF">OU415_16125</name>
</gene>
<dbReference type="Pfam" id="PF13847">
    <property type="entry name" value="Methyltransf_31"/>
    <property type="match status" value="1"/>
</dbReference>
<dbReference type="RefSeq" id="WP_270949598.1">
    <property type="nucleotide sequence ID" value="NZ_JAQGLA010000021.1"/>
</dbReference>
<name>A0ABT4V0Y6_9PSEU</name>
<dbReference type="Proteomes" id="UP001210380">
    <property type="component" value="Unassembled WGS sequence"/>
</dbReference>
<dbReference type="GO" id="GO:0032259">
    <property type="term" value="P:methylation"/>
    <property type="evidence" value="ECO:0007669"/>
    <property type="project" value="UniProtKB-KW"/>
</dbReference>
<dbReference type="PANTHER" id="PTHR43861">
    <property type="entry name" value="TRANS-ACONITATE 2-METHYLTRANSFERASE-RELATED"/>
    <property type="match status" value="1"/>
</dbReference>
<feature type="domain" description="Methyltransferase" evidence="1">
    <location>
        <begin position="40"/>
        <end position="149"/>
    </location>
</feature>
<protein>
    <submittedName>
        <fullName evidence="2">Class I SAM-dependent methyltransferase</fullName>
    </submittedName>
</protein>
<evidence type="ECO:0000313" key="3">
    <source>
        <dbReference type="Proteomes" id="UP001210380"/>
    </source>
</evidence>
<sequence>MSETHEYIVNDRDFEERRLLEQSVVLDPLTRRLFDAAGLEPGMRVLDLGSGAGNVARLAADIVGPEGSVIGVERDPDAVQRAQRLVDAAGYTNIEFREGDVQELDVVDGVFDAVVGRLVLLFLPDPAEALRRALPLLRPGGVLCMQEPDLTYSWTSVDSPLWRQVRGWVMDTLTAVGADMKMGLSLFATFREAGAPDPLLRMEAVAGGGANAPAFGWANVVEGILPLMERLGIAKTEEVEPKTLTTRLLAEIADENGTVVGPFLYGAWATK</sequence>
<organism evidence="2 3">
    <name type="scientific">Saccharopolyspora oryzae</name>
    <dbReference type="NCBI Taxonomy" id="2997343"/>
    <lineage>
        <taxon>Bacteria</taxon>
        <taxon>Bacillati</taxon>
        <taxon>Actinomycetota</taxon>
        <taxon>Actinomycetes</taxon>
        <taxon>Pseudonocardiales</taxon>
        <taxon>Pseudonocardiaceae</taxon>
        <taxon>Saccharopolyspora</taxon>
    </lineage>
</organism>
<keyword evidence="2" id="KW-0489">Methyltransferase</keyword>
<dbReference type="Gene3D" id="3.40.50.150">
    <property type="entry name" value="Vaccinia Virus protein VP39"/>
    <property type="match status" value="1"/>
</dbReference>
<dbReference type="SUPFAM" id="SSF53335">
    <property type="entry name" value="S-adenosyl-L-methionine-dependent methyltransferases"/>
    <property type="match status" value="1"/>
</dbReference>
<evidence type="ECO:0000313" key="2">
    <source>
        <dbReference type="EMBL" id="MDA3626972.1"/>
    </source>
</evidence>
<evidence type="ECO:0000259" key="1">
    <source>
        <dbReference type="Pfam" id="PF13847"/>
    </source>
</evidence>